<dbReference type="GO" id="GO:0003677">
    <property type="term" value="F:DNA binding"/>
    <property type="evidence" value="ECO:0007669"/>
    <property type="project" value="UniProtKB-KW"/>
</dbReference>
<dbReference type="STRING" id="1225564.AA309_19880"/>
<dbReference type="InterPro" id="IPR000524">
    <property type="entry name" value="Tscrpt_reg_HTH_GntR"/>
</dbReference>
<keyword evidence="2" id="KW-0238">DNA-binding</keyword>
<dbReference type="Proteomes" id="UP000035489">
    <property type="component" value="Unassembled WGS sequence"/>
</dbReference>
<dbReference type="SMART" id="SM00345">
    <property type="entry name" value="HTH_GNTR"/>
    <property type="match status" value="1"/>
</dbReference>
<keyword evidence="3" id="KW-0804">Transcription</keyword>
<sequence length="236" mass="26203">MMQPDWRPQPPRAASARMSMVMRAVAEYIGRSDLQPGDCLPAERVLMAELSVGRSTLREVIRHWQALGVVESRRGSGTYLLRRISPETMHLPLVVNTGGNGLLQMMEVRRGLEVEASALAAIRASAADLELIESKLLTMEAVFRENGCAGPEDLEFHLSIYDACGNPLFGQLLSQMRESVQTLFAMSRVRTDFASRSFPFHRELFEAIAAKDPDAARAKTLSILAIVEEDIKDMIT</sequence>
<gene>
    <name evidence="5" type="ORF">AA309_19880</name>
</gene>
<evidence type="ECO:0000256" key="2">
    <source>
        <dbReference type="ARBA" id="ARBA00023125"/>
    </source>
</evidence>
<dbReference type="CDD" id="cd07377">
    <property type="entry name" value="WHTH_GntR"/>
    <property type="match status" value="1"/>
</dbReference>
<dbReference type="PANTHER" id="PTHR43537">
    <property type="entry name" value="TRANSCRIPTIONAL REGULATOR, GNTR FAMILY"/>
    <property type="match status" value="1"/>
</dbReference>
<protein>
    <submittedName>
        <fullName evidence="5">GntR family transcriptional regulator</fullName>
    </submittedName>
</protein>
<accession>A0A0H1R9H2</accession>
<dbReference type="InterPro" id="IPR036390">
    <property type="entry name" value="WH_DNA-bd_sf"/>
</dbReference>
<dbReference type="Pfam" id="PF07729">
    <property type="entry name" value="FCD"/>
    <property type="match status" value="1"/>
</dbReference>
<dbReference type="InterPro" id="IPR008920">
    <property type="entry name" value="TF_FadR/GntR_C"/>
</dbReference>
<evidence type="ECO:0000313" key="6">
    <source>
        <dbReference type="Proteomes" id="UP000035489"/>
    </source>
</evidence>
<dbReference type="SMART" id="SM00895">
    <property type="entry name" value="FCD"/>
    <property type="match status" value="1"/>
</dbReference>
<reference evidence="5 6" key="1">
    <citation type="submission" date="2015-05" db="EMBL/GenBank/DDBJ databases">
        <title>Draft genome sequence of Microvirga vignae strain BR3299, a novel nitrogen fixing bacteria isolated from Brazil semi-aired region.</title>
        <authorList>
            <person name="Zilli J.E."/>
            <person name="Passos S.R."/>
            <person name="Leite J."/>
            <person name="Baldani J.I."/>
            <person name="Xavier G.R."/>
            <person name="Rumjaneck N.G."/>
            <person name="Simoes-Araujo J.L."/>
        </authorList>
    </citation>
    <scope>NUCLEOTIDE SEQUENCE [LARGE SCALE GENOMIC DNA]</scope>
    <source>
        <strain evidence="5 6">BR3299</strain>
    </source>
</reference>
<evidence type="ECO:0000259" key="4">
    <source>
        <dbReference type="PROSITE" id="PS50949"/>
    </source>
</evidence>
<dbReference type="AlphaFoldDB" id="A0A0H1R9H2"/>
<name>A0A0H1R9H2_9HYPH</name>
<evidence type="ECO:0000256" key="1">
    <source>
        <dbReference type="ARBA" id="ARBA00023015"/>
    </source>
</evidence>
<keyword evidence="1" id="KW-0805">Transcription regulation</keyword>
<dbReference type="PATRIC" id="fig|1225564.3.peg.5281"/>
<dbReference type="Pfam" id="PF00392">
    <property type="entry name" value="GntR"/>
    <property type="match status" value="1"/>
</dbReference>
<keyword evidence="6" id="KW-1185">Reference proteome</keyword>
<dbReference type="EMBL" id="LCYG01000054">
    <property type="protein sequence ID" value="KLK91511.1"/>
    <property type="molecule type" value="Genomic_DNA"/>
</dbReference>
<dbReference type="PANTHER" id="PTHR43537:SF5">
    <property type="entry name" value="UXU OPERON TRANSCRIPTIONAL REGULATOR"/>
    <property type="match status" value="1"/>
</dbReference>
<dbReference type="SUPFAM" id="SSF48008">
    <property type="entry name" value="GntR ligand-binding domain-like"/>
    <property type="match status" value="1"/>
</dbReference>
<comment type="caution">
    <text evidence="5">The sequence shown here is derived from an EMBL/GenBank/DDBJ whole genome shotgun (WGS) entry which is preliminary data.</text>
</comment>
<dbReference type="InterPro" id="IPR036388">
    <property type="entry name" value="WH-like_DNA-bd_sf"/>
</dbReference>
<feature type="domain" description="HTH gntR-type" evidence="4">
    <location>
        <begin position="15"/>
        <end position="83"/>
    </location>
</feature>
<proteinExistence type="predicted"/>
<dbReference type="PROSITE" id="PS50949">
    <property type="entry name" value="HTH_GNTR"/>
    <property type="match status" value="1"/>
</dbReference>
<evidence type="ECO:0000256" key="3">
    <source>
        <dbReference type="ARBA" id="ARBA00023163"/>
    </source>
</evidence>
<evidence type="ECO:0000313" key="5">
    <source>
        <dbReference type="EMBL" id="KLK91511.1"/>
    </source>
</evidence>
<dbReference type="InterPro" id="IPR011711">
    <property type="entry name" value="GntR_C"/>
</dbReference>
<dbReference type="Gene3D" id="1.20.120.530">
    <property type="entry name" value="GntR ligand-binding domain-like"/>
    <property type="match status" value="1"/>
</dbReference>
<dbReference type="Gene3D" id="1.10.10.10">
    <property type="entry name" value="Winged helix-like DNA-binding domain superfamily/Winged helix DNA-binding domain"/>
    <property type="match status" value="1"/>
</dbReference>
<dbReference type="SUPFAM" id="SSF46785">
    <property type="entry name" value="Winged helix' DNA-binding domain"/>
    <property type="match status" value="1"/>
</dbReference>
<dbReference type="GO" id="GO:0003700">
    <property type="term" value="F:DNA-binding transcription factor activity"/>
    <property type="evidence" value="ECO:0007669"/>
    <property type="project" value="InterPro"/>
</dbReference>
<organism evidence="5 6">
    <name type="scientific">Microvirga vignae</name>
    <dbReference type="NCBI Taxonomy" id="1225564"/>
    <lineage>
        <taxon>Bacteria</taxon>
        <taxon>Pseudomonadati</taxon>
        <taxon>Pseudomonadota</taxon>
        <taxon>Alphaproteobacteria</taxon>
        <taxon>Hyphomicrobiales</taxon>
        <taxon>Methylobacteriaceae</taxon>
        <taxon>Microvirga</taxon>
    </lineage>
</organism>